<dbReference type="RefSeq" id="WP_209896305.1">
    <property type="nucleotide sequence ID" value="NZ_JAGGMR010000001.1"/>
</dbReference>
<dbReference type="PROSITE" id="PS51674">
    <property type="entry name" value="4FE4S_WBL"/>
    <property type="match status" value="1"/>
</dbReference>
<protein>
    <recommendedName>
        <fullName evidence="1">4Fe-4S Wbl-type domain-containing protein</fullName>
    </recommendedName>
</protein>
<proteinExistence type="predicted"/>
<reference evidence="2 3" key="1">
    <citation type="submission" date="2021-03" db="EMBL/GenBank/DDBJ databases">
        <title>Sequencing the genomes of 1000 actinobacteria strains.</title>
        <authorList>
            <person name="Klenk H.-P."/>
        </authorList>
    </citation>
    <scope>NUCLEOTIDE SEQUENCE [LARGE SCALE GENOMIC DNA]</scope>
    <source>
        <strain evidence="2 3">DSM 45516</strain>
    </source>
</reference>
<dbReference type="InterPro" id="IPR034768">
    <property type="entry name" value="4FE4S_WBL"/>
</dbReference>
<evidence type="ECO:0000313" key="2">
    <source>
        <dbReference type="EMBL" id="MBP2193049.1"/>
    </source>
</evidence>
<organism evidence="2 3">
    <name type="scientific">Nocardia goodfellowii</name>
    <dbReference type="NCBI Taxonomy" id="882446"/>
    <lineage>
        <taxon>Bacteria</taxon>
        <taxon>Bacillati</taxon>
        <taxon>Actinomycetota</taxon>
        <taxon>Actinomycetes</taxon>
        <taxon>Mycobacteriales</taxon>
        <taxon>Nocardiaceae</taxon>
        <taxon>Nocardia</taxon>
    </lineage>
</organism>
<dbReference type="EMBL" id="JAGGMR010000001">
    <property type="protein sequence ID" value="MBP2193049.1"/>
    <property type="molecule type" value="Genomic_DNA"/>
</dbReference>
<name>A0ABS4QMW4_9NOCA</name>
<gene>
    <name evidence="2" type="ORF">BJ987_005950</name>
</gene>
<feature type="domain" description="4Fe-4S Wbl-type" evidence="1">
    <location>
        <begin position="8"/>
        <end position="67"/>
    </location>
</feature>
<evidence type="ECO:0000259" key="1">
    <source>
        <dbReference type="PROSITE" id="PS51674"/>
    </source>
</evidence>
<dbReference type="Proteomes" id="UP001519325">
    <property type="component" value="Unassembled WGS sequence"/>
</dbReference>
<sequence>MNWRQRAACYGAAPGIFHPALPPKGDPRQALAYCRRCPVVAACAAHALQITQRRGIVAGVWLGGDPEGPALLRDIAMKQGCPRRCVKCWRVIQSARPDRTCGLCGFAEIPA</sequence>
<accession>A0ABS4QMW4</accession>
<dbReference type="Pfam" id="PF02467">
    <property type="entry name" value="Whib"/>
    <property type="match status" value="1"/>
</dbReference>
<evidence type="ECO:0000313" key="3">
    <source>
        <dbReference type="Proteomes" id="UP001519325"/>
    </source>
</evidence>
<keyword evidence="3" id="KW-1185">Reference proteome</keyword>
<comment type="caution">
    <text evidence="2">The sequence shown here is derived from an EMBL/GenBank/DDBJ whole genome shotgun (WGS) entry which is preliminary data.</text>
</comment>